<feature type="compositionally biased region" description="Polar residues" evidence="1">
    <location>
        <begin position="83"/>
        <end position="92"/>
    </location>
</feature>
<dbReference type="EMBL" id="JAHDYR010000053">
    <property type="protein sequence ID" value="KAG9391565.1"/>
    <property type="molecule type" value="Genomic_DNA"/>
</dbReference>
<evidence type="ECO:0000313" key="2">
    <source>
        <dbReference type="EMBL" id="KAG9391565.1"/>
    </source>
</evidence>
<keyword evidence="3" id="KW-1185">Reference proteome</keyword>
<reference evidence="2" key="1">
    <citation type="submission" date="2021-05" db="EMBL/GenBank/DDBJ databases">
        <title>A free-living protist that lacks canonical eukaryotic 1 DNA replication and segregation systems.</title>
        <authorList>
            <person name="Salas-Leiva D.E."/>
            <person name="Tromer E.C."/>
            <person name="Curtis B.A."/>
            <person name="Jerlstrom-Hultqvist J."/>
            <person name="Kolisko M."/>
            <person name="Yi Z."/>
            <person name="Salas-Leiva J.S."/>
            <person name="Gallot-Lavallee L."/>
            <person name="Kops G.J.P.L."/>
            <person name="Archibald J.M."/>
            <person name="Simpson A.G.B."/>
            <person name="Roger A.J."/>
        </authorList>
    </citation>
    <scope>NUCLEOTIDE SEQUENCE</scope>
    <source>
        <strain evidence="2">BICM</strain>
    </source>
</reference>
<dbReference type="InterPro" id="IPR011990">
    <property type="entry name" value="TPR-like_helical_dom_sf"/>
</dbReference>
<organism evidence="2 3">
    <name type="scientific">Carpediemonas membranifera</name>
    <dbReference type="NCBI Taxonomy" id="201153"/>
    <lineage>
        <taxon>Eukaryota</taxon>
        <taxon>Metamonada</taxon>
        <taxon>Carpediemonas-like organisms</taxon>
        <taxon>Carpediemonas</taxon>
    </lineage>
</organism>
<comment type="caution">
    <text evidence="2">The sequence shown here is derived from an EMBL/GenBank/DDBJ whole genome shotgun (WGS) entry which is preliminary data.</text>
</comment>
<dbReference type="OrthoDB" id="10250354at2759"/>
<dbReference type="AlphaFoldDB" id="A0A8J6ASW9"/>
<protein>
    <submittedName>
        <fullName evidence="2">TPR repeat region circular</fullName>
    </submittedName>
</protein>
<gene>
    <name evidence="2" type="ORF">J8273_6330</name>
</gene>
<dbReference type="Proteomes" id="UP000717585">
    <property type="component" value="Unassembled WGS sequence"/>
</dbReference>
<evidence type="ECO:0000313" key="3">
    <source>
        <dbReference type="Proteomes" id="UP000717585"/>
    </source>
</evidence>
<feature type="region of interest" description="Disordered" evidence="1">
    <location>
        <begin position="83"/>
        <end position="111"/>
    </location>
</feature>
<accession>A0A8J6ASW9</accession>
<name>A0A8J6ASW9_9EUKA</name>
<dbReference type="Gene3D" id="1.25.40.10">
    <property type="entry name" value="Tetratricopeptide repeat domain"/>
    <property type="match status" value="1"/>
</dbReference>
<proteinExistence type="predicted"/>
<feature type="compositionally biased region" description="Polar residues" evidence="1">
    <location>
        <begin position="100"/>
        <end position="111"/>
    </location>
</feature>
<sequence length="111" mass="12410">MAHLGDVQSAYKLARRAMDLDPDNSDYLKIFRPITQTNRKLDKIAKAMESGKYDLVVSESFEGPDIIKISVERSRCQAAVKSTHSGAVSICTTREKNPSHTRQPSKQSDSR</sequence>
<evidence type="ECO:0000256" key="1">
    <source>
        <dbReference type="SAM" id="MobiDB-lite"/>
    </source>
</evidence>